<sequence length="114" mass="12609">MTTPFPHGTVHEAGDDLQAALRADLGILALWTALTPLGRNEFICWVEDARQPATRARRIARTCEELLEGKRRPCCWPGCIHRTDKAPSAWQQAVLIEGKGRKGAQPRATDPSKP</sequence>
<dbReference type="Proteomes" id="UP000032300">
    <property type="component" value="Chromosome"/>
</dbReference>
<keyword evidence="2" id="KW-1185">Reference proteome</keyword>
<reference evidence="1 2" key="1">
    <citation type="journal article" date="2015" name="Int. J. Syst. Evol. Microbiol.">
        <title>Sphingomonas hengshuiensis sp. nov., isolated from lake wetland.</title>
        <authorList>
            <person name="Wei S."/>
            <person name="Wang T."/>
            <person name="Liu H."/>
            <person name="Zhang C."/>
            <person name="Guo J."/>
            <person name="Wang Q."/>
            <person name="Liang K."/>
            <person name="Zhang Z."/>
        </authorList>
    </citation>
    <scope>NUCLEOTIDE SEQUENCE [LARGE SCALE GENOMIC DNA]</scope>
    <source>
        <strain evidence="1 2">WHSC-8</strain>
    </source>
</reference>
<proteinExistence type="predicted"/>
<dbReference type="KEGG" id="sphi:TS85_14735"/>
<reference evidence="1 2" key="2">
    <citation type="submission" date="2015-02" db="EMBL/GenBank/DDBJ databases">
        <title>The complete genome of Sphingomonas hengshuiensis sp. WHSC-8 isolated from soil of Hengshui Lake.</title>
        <authorList>
            <person name="Wei S."/>
            <person name="Guo J."/>
            <person name="Su C."/>
            <person name="Wu R."/>
            <person name="Zhang Z."/>
            <person name="Liang K."/>
            <person name="Li H."/>
            <person name="Wang T."/>
            <person name="Liu H."/>
            <person name="Zhang C."/>
            <person name="Li Z."/>
            <person name="Wang Q."/>
            <person name="Meng J."/>
        </authorList>
    </citation>
    <scope>NUCLEOTIDE SEQUENCE [LARGE SCALE GENOMIC DNA]</scope>
    <source>
        <strain evidence="1 2">WHSC-8</strain>
    </source>
</reference>
<accession>A0A7U4LFQ6</accession>
<dbReference type="RefSeq" id="WP_044333190.1">
    <property type="nucleotide sequence ID" value="NZ_CP010836.1"/>
</dbReference>
<dbReference type="Pfam" id="PF13376">
    <property type="entry name" value="OmdA"/>
    <property type="match status" value="1"/>
</dbReference>
<dbReference type="OrthoDB" id="9803948at2"/>
<name>A0A7U4LFQ6_9SPHN</name>
<gene>
    <name evidence="1" type="ORF">TS85_14735</name>
</gene>
<evidence type="ECO:0008006" key="3">
    <source>
        <dbReference type="Google" id="ProtNLM"/>
    </source>
</evidence>
<dbReference type="AlphaFoldDB" id="A0A7U4LFQ6"/>
<evidence type="ECO:0000313" key="2">
    <source>
        <dbReference type="Proteomes" id="UP000032300"/>
    </source>
</evidence>
<protein>
    <recommendedName>
        <fullName evidence="3">YdeI/OmpD-associated family protein</fullName>
    </recommendedName>
</protein>
<dbReference type="EMBL" id="CP010836">
    <property type="protein sequence ID" value="AJP72762.1"/>
    <property type="molecule type" value="Genomic_DNA"/>
</dbReference>
<organism evidence="1 2">
    <name type="scientific">Sphingomonas hengshuiensis</name>
    <dbReference type="NCBI Taxonomy" id="1609977"/>
    <lineage>
        <taxon>Bacteria</taxon>
        <taxon>Pseudomonadati</taxon>
        <taxon>Pseudomonadota</taxon>
        <taxon>Alphaproteobacteria</taxon>
        <taxon>Sphingomonadales</taxon>
        <taxon>Sphingomonadaceae</taxon>
        <taxon>Sphingomonas</taxon>
    </lineage>
</organism>
<evidence type="ECO:0000313" key="1">
    <source>
        <dbReference type="EMBL" id="AJP72762.1"/>
    </source>
</evidence>